<feature type="transmembrane region" description="Helical" evidence="1">
    <location>
        <begin position="216"/>
        <end position="240"/>
    </location>
</feature>
<dbReference type="InterPro" id="IPR036259">
    <property type="entry name" value="MFS_trans_sf"/>
</dbReference>
<proteinExistence type="predicted"/>
<dbReference type="Proteomes" id="UP001201020">
    <property type="component" value="Chromosome"/>
</dbReference>
<gene>
    <name evidence="3" type="ORF">K9W45_02405</name>
</gene>
<organism evidence="3">
    <name type="scientific">Candidatus Heimdallarchaeum aukensis</name>
    <dbReference type="NCBI Taxonomy" id="2876573"/>
    <lineage>
        <taxon>Archaea</taxon>
        <taxon>Promethearchaeati</taxon>
        <taxon>Candidatus Heimdallarchaeota</taxon>
        <taxon>Candidatus Heimdallarchaeia (ex Rinke et al. 2021) (nom. nud.)</taxon>
        <taxon>Candidatus Heimdallarchaeales</taxon>
        <taxon>Candidatus Heimdallarchaeaceae</taxon>
        <taxon>Candidatus Heimdallarchaeum</taxon>
    </lineage>
</organism>
<feature type="transmembrane region" description="Helical" evidence="1">
    <location>
        <begin position="168"/>
        <end position="187"/>
    </location>
</feature>
<feature type="transmembrane region" description="Helical" evidence="1">
    <location>
        <begin position="323"/>
        <end position="347"/>
    </location>
</feature>
<name>A0A9Y1FL51_9ARCH</name>
<feature type="transmembrane region" description="Helical" evidence="1">
    <location>
        <begin position="297"/>
        <end position="317"/>
    </location>
</feature>
<feature type="transmembrane region" description="Helical" evidence="1">
    <location>
        <begin position="359"/>
        <end position="378"/>
    </location>
</feature>
<evidence type="ECO:0000259" key="2">
    <source>
        <dbReference type="PROSITE" id="PS50850"/>
    </source>
</evidence>
<dbReference type="Gene3D" id="1.20.1250.20">
    <property type="entry name" value="MFS general substrate transporter like domains"/>
    <property type="match status" value="2"/>
</dbReference>
<dbReference type="PANTHER" id="PTHR43129:SF1">
    <property type="entry name" value="FOSMIDOMYCIN RESISTANCE PROTEIN"/>
    <property type="match status" value="1"/>
</dbReference>
<keyword evidence="1" id="KW-0812">Transmembrane</keyword>
<dbReference type="PROSITE" id="PS50850">
    <property type="entry name" value="MFS"/>
    <property type="match status" value="1"/>
</dbReference>
<reference evidence="3" key="1">
    <citation type="journal article" date="2022" name="Nat. Microbiol.">
        <title>Unique mobile elements and scalable gene flow at the prokaryote-eukaryote boundary revealed by circularized Asgard archaea genomes.</title>
        <authorList>
            <person name="Wu F."/>
            <person name="Speth D.R."/>
            <person name="Philosof A."/>
            <person name="Cremiere A."/>
            <person name="Narayanan A."/>
            <person name="Barco R.A."/>
            <person name="Connon S.A."/>
            <person name="Amend J.P."/>
            <person name="Antoshechkin I.A."/>
            <person name="Orphan V.J."/>
        </authorList>
    </citation>
    <scope>NUCLEOTIDE SEQUENCE</scope>
    <source>
        <strain evidence="3">PM71</strain>
    </source>
</reference>
<protein>
    <submittedName>
        <fullName evidence="3">MFS transporter</fullName>
    </submittedName>
</protein>
<dbReference type="PANTHER" id="PTHR43129">
    <property type="entry name" value="FOSMIDOMYCIN RESISTANCE PROTEIN"/>
    <property type="match status" value="1"/>
</dbReference>
<dbReference type="InterPro" id="IPR011701">
    <property type="entry name" value="MFS"/>
</dbReference>
<feature type="transmembrane region" description="Helical" evidence="1">
    <location>
        <begin position="48"/>
        <end position="70"/>
    </location>
</feature>
<feature type="domain" description="Major facilitator superfamily (MFS) profile" evidence="2">
    <location>
        <begin position="12"/>
        <end position="414"/>
    </location>
</feature>
<keyword evidence="1" id="KW-1133">Transmembrane helix</keyword>
<keyword evidence="1" id="KW-0472">Membrane</keyword>
<dbReference type="GO" id="GO:0005886">
    <property type="term" value="C:plasma membrane"/>
    <property type="evidence" value="ECO:0007669"/>
    <property type="project" value="TreeGrafter"/>
</dbReference>
<dbReference type="SUPFAM" id="SSF103473">
    <property type="entry name" value="MFS general substrate transporter"/>
    <property type="match status" value="1"/>
</dbReference>
<dbReference type="Pfam" id="PF07690">
    <property type="entry name" value="MFS_1"/>
    <property type="match status" value="1"/>
</dbReference>
<feature type="transmembrane region" description="Helical" evidence="1">
    <location>
        <begin position="390"/>
        <end position="410"/>
    </location>
</feature>
<feature type="transmembrane region" description="Helical" evidence="1">
    <location>
        <begin position="104"/>
        <end position="126"/>
    </location>
</feature>
<sequence>MSRIHSKNPIASLSILIFGHFLNHFYAYVFGAAMFVIRNDIVMNNKQIGLLATIQMVVFALCTFAVGVLGDKWLASKKLFVPLGVFFMALHLIIASVAQNYSTLALAAATVGFGASFYHPVAYAAIADLYENKKGLTMALNAALGMIGTALTPGIVASFSEWIGWRKFFLFFGTGAIVLAFLMFIGFNKLINYSFEKEELEEIEKRRSSLSTKERILYWLKFEFFAVLTLAVITCLAYSSLRSGLYKIVTQFLSIIFVDYYNYSILNAGWLSSVMLIIGGLTAIFGGILSDKKNAPLTMLISLAGSSVSILLIFLLGKNAGTWGIIMLYFTFIAFLHFSSAASTKYVTEEVHQRNRSTALGFLFAIPNTLAAVFPWSFGYFLDNSPFEITLIYLFLLALGATVLTVFLFVRELKKKLK</sequence>
<dbReference type="AlphaFoldDB" id="A0A9Y1FL51"/>
<feature type="transmembrane region" description="Helical" evidence="1">
    <location>
        <begin position="12"/>
        <end position="36"/>
    </location>
</feature>
<dbReference type="EMBL" id="CP084166">
    <property type="protein sequence ID" value="UJG41322.1"/>
    <property type="molecule type" value="Genomic_DNA"/>
</dbReference>
<dbReference type="GO" id="GO:0022857">
    <property type="term" value="F:transmembrane transporter activity"/>
    <property type="evidence" value="ECO:0007669"/>
    <property type="project" value="InterPro"/>
</dbReference>
<feature type="transmembrane region" description="Helical" evidence="1">
    <location>
        <begin position="138"/>
        <end position="156"/>
    </location>
</feature>
<feature type="transmembrane region" description="Helical" evidence="1">
    <location>
        <begin position="260"/>
        <end position="285"/>
    </location>
</feature>
<evidence type="ECO:0000313" key="3">
    <source>
        <dbReference type="EMBL" id="UJG41322.1"/>
    </source>
</evidence>
<feature type="transmembrane region" description="Helical" evidence="1">
    <location>
        <begin position="79"/>
        <end position="98"/>
    </location>
</feature>
<evidence type="ECO:0000256" key="1">
    <source>
        <dbReference type="SAM" id="Phobius"/>
    </source>
</evidence>
<dbReference type="InterPro" id="IPR020846">
    <property type="entry name" value="MFS_dom"/>
</dbReference>
<accession>A0A9Y1FL51</accession>